<feature type="region of interest" description="Disordered" evidence="7">
    <location>
        <begin position="1"/>
        <end position="35"/>
    </location>
</feature>
<evidence type="ECO:0000259" key="8">
    <source>
        <dbReference type="Pfam" id="PF00501"/>
    </source>
</evidence>
<evidence type="ECO:0000256" key="6">
    <source>
        <dbReference type="ARBA" id="ARBA00032875"/>
    </source>
</evidence>
<protein>
    <recommendedName>
        <fullName evidence="6">Acyl-CoA synthetase</fullName>
    </recommendedName>
</protein>
<feature type="region of interest" description="Disordered" evidence="7">
    <location>
        <begin position="650"/>
        <end position="676"/>
    </location>
</feature>
<dbReference type="GO" id="GO:0016874">
    <property type="term" value="F:ligase activity"/>
    <property type="evidence" value="ECO:0007669"/>
    <property type="project" value="UniProtKB-KW"/>
</dbReference>
<gene>
    <name evidence="9" type="ORF">Pen02_21790</name>
</gene>
<reference evidence="9 10" key="1">
    <citation type="submission" date="2021-01" db="EMBL/GenBank/DDBJ databases">
        <title>Whole genome shotgun sequence of Plantactinospora endophytica NBRC 110450.</title>
        <authorList>
            <person name="Komaki H."/>
            <person name="Tamura T."/>
        </authorList>
    </citation>
    <scope>NUCLEOTIDE SEQUENCE [LARGE SCALE GENOMIC DNA]</scope>
    <source>
        <strain evidence="9 10">NBRC 110450</strain>
    </source>
</reference>
<dbReference type="Gene3D" id="3.30.300.30">
    <property type="match status" value="1"/>
</dbReference>
<evidence type="ECO:0000313" key="9">
    <source>
        <dbReference type="EMBL" id="GIG87243.1"/>
    </source>
</evidence>
<dbReference type="PANTHER" id="PTHR43272">
    <property type="entry name" value="LONG-CHAIN-FATTY-ACID--COA LIGASE"/>
    <property type="match status" value="1"/>
</dbReference>
<dbReference type="Pfam" id="PF23562">
    <property type="entry name" value="AMP-binding_C_3"/>
    <property type="match status" value="1"/>
</dbReference>
<feature type="compositionally biased region" description="Low complexity" evidence="7">
    <location>
        <begin position="657"/>
        <end position="667"/>
    </location>
</feature>
<organism evidence="9 10">
    <name type="scientific">Plantactinospora endophytica</name>
    <dbReference type="NCBI Taxonomy" id="673535"/>
    <lineage>
        <taxon>Bacteria</taxon>
        <taxon>Bacillati</taxon>
        <taxon>Actinomycetota</taxon>
        <taxon>Actinomycetes</taxon>
        <taxon>Micromonosporales</taxon>
        <taxon>Micromonosporaceae</taxon>
        <taxon>Plantactinospora</taxon>
    </lineage>
</organism>
<dbReference type="InterPro" id="IPR042099">
    <property type="entry name" value="ANL_N_sf"/>
</dbReference>
<dbReference type="EMBL" id="BONW01000009">
    <property type="protein sequence ID" value="GIG87243.1"/>
    <property type="molecule type" value="Genomic_DNA"/>
</dbReference>
<comment type="catalytic activity">
    <reaction evidence="5">
        <text>a long-chain fatty acid + ATP + CoA = a long-chain fatty acyl-CoA + AMP + diphosphate</text>
        <dbReference type="Rhea" id="RHEA:15421"/>
        <dbReference type="ChEBI" id="CHEBI:30616"/>
        <dbReference type="ChEBI" id="CHEBI:33019"/>
        <dbReference type="ChEBI" id="CHEBI:57287"/>
        <dbReference type="ChEBI" id="CHEBI:57560"/>
        <dbReference type="ChEBI" id="CHEBI:83139"/>
        <dbReference type="ChEBI" id="CHEBI:456215"/>
        <dbReference type="EC" id="6.2.1.3"/>
    </reaction>
    <physiologicalReaction direction="left-to-right" evidence="5">
        <dbReference type="Rhea" id="RHEA:15422"/>
    </physiologicalReaction>
</comment>
<comment type="caution">
    <text evidence="9">The sequence shown here is derived from an EMBL/GenBank/DDBJ whole genome shotgun (WGS) entry which is preliminary data.</text>
</comment>
<dbReference type="InterPro" id="IPR000873">
    <property type="entry name" value="AMP-dep_synth/lig_dom"/>
</dbReference>
<comment type="similarity">
    <text evidence="1">Belongs to the ATP-dependent AMP-binding enzyme family.</text>
</comment>
<dbReference type="RefSeq" id="WP_239140458.1">
    <property type="nucleotide sequence ID" value="NZ_BONW01000009.1"/>
</dbReference>
<evidence type="ECO:0000256" key="5">
    <source>
        <dbReference type="ARBA" id="ARBA00024484"/>
    </source>
</evidence>
<keyword evidence="4" id="KW-0443">Lipid metabolism</keyword>
<keyword evidence="3" id="KW-0276">Fatty acid metabolism</keyword>
<sequence length="676" mass="72118">MTEPSAETVPPEIPAATEAAATTTSSAGTPAGVGPAGTIAVRVRDRALATPDAVAMRGKDRGIWQEVTWAGYWDTVQTVAHGLLALGVQPGDRVAIHAENRREWLIADVATVALRAMTVGLYPTNPPPEVGYLLSHSGARVLVAEDQEQVDKALEVIDDCPDLERIVYLEPRGIRHRYRHPALLGWDELLALGAEHRAAEPEAVAARMAAATADDVATLIYTSGTTGPAKGAMLTVANVDFAIRVLVDGGGFTDPPPGPSDLLLSYLPLCHVAERIFTTWFNAGAGVQVAFAESIDTVQANLREVQPSILFGVPRIWEKILAGVTIRLANASAVKRWNARIWLGVADRIAGTLVRNGGRHTAGTRLAYGIGWLFCYRALRVRIGMRRVRYAASGAAPIAPDVLRFFMGIGVPMHEVYGMTENTAVATGNRPGRVRLGTVGEPHPGVELRIDEQTGEILTRHGGVFAGYYRDPAATEAAVDADGWLRTGDVGEWVDGTYVRITDRAKDIMITAGGKNVAPSEIENALKASPYVKEAILVGDRRPYLTALVGIELETVGEWAQRRGLAYTTYRDLAEKPEVRALVETLVAAVNAGRAPVEQVKRFALLPKELDHDDGELTATQKVRRAAVADRFAELIDDLYTRRSARSGAGEVGAMGGAAESGARAGAGEPGAGAAG</sequence>
<evidence type="ECO:0000313" key="10">
    <source>
        <dbReference type="Proteomes" id="UP000646749"/>
    </source>
</evidence>
<dbReference type="Gene3D" id="3.40.50.12780">
    <property type="entry name" value="N-terminal domain of ligase-like"/>
    <property type="match status" value="1"/>
</dbReference>
<dbReference type="PROSITE" id="PS00455">
    <property type="entry name" value="AMP_BINDING"/>
    <property type="match status" value="1"/>
</dbReference>
<evidence type="ECO:0000256" key="2">
    <source>
        <dbReference type="ARBA" id="ARBA00022598"/>
    </source>
</evidence>
<dbReference type="Pfam" id="PF00501">
    <property type="entry name" value="AMP-binding"/>
    <property type="match status" value="1"/>
</dbReference>
<dbReference type="InterPro" id="IPR020845">
    <property type="entry name" value="AMP-binding_CS"/>
</dbReference>
<feature type="domain" description="AMP-dependent synthetase/ligase" evidence="8">
    <location>
        <begin position="44"/>
        <end position="469"/>
    </location>
</feature>
<evidence type="ECO:0000256" key="4">
    <source>
        <dbReference type="ARBA" id="ARBA00023098"/>
    </source>
</evidence>
<dbReference type="PANTHER" id="PTHR43272:SF32">
    <property type="entry name" value="AMP-DEPENDENT SYNTHETASE_LIGASE DOMAIN-CONTAINING PROTEIN"/>
    <property type="match status" value="1"/>
</dbReference>
<dbReference type="Proteomes" id="UP000646749">
    <property type="component" value="Unassembled WGS sequence"/>
</dbReference>
<name>A0ABQ4DXV2_9ACTN</name>
<proteinExistence type="inferred from homology"/>
<dbReference type="InterPro" id="IPR045851">
    <property type="entry name" value="AMP-bd_C_sf"/>
</dbReference>
<accession>A0ABQ4DXV2</accession>
<keyword evidence="10" id="KW-1185">Reference proteome</keyword>
<evidence type="ECO:0000256" key="1">
    <source>
        <dbReference type="ARBA" id="ARBA00006432"/>
    </source>
</evidence>
<dbReference type="SUPFAM" id="SSF56801">
    <property type="entry name" value="Acetyl-CoA synthetase-like"/>
    <property type="match status" value="1"/>
</dbReference>
<evidence type="ECO:0000256" key="3">
    <source>
        <dbReference type="ARBA" id="ARBA00022832"/>
    </source>
</evidence>
<evidence type="ECO:0000256" key="7">
    <source>
        <dbReference type="SAM" id="MobiDB-lite"/>
    </source>
</evidence>
<keyword evidence="2 9" id="KW-0436">Ligase</keyword>